<dbReference type="AlphaFoldDB" id="A0ABD3PMM0"/>
<feature type="compositionally biased region" description="Basic and acidic residues" evidence="1">
    <location>
        <begin position="95"/>
        <end position="111"/>
    </location>
</feature>
<evidence type="ECO:0000256" key="1">
    <source>
        <dbReference type="SAM" id="MobiDB-lite"/>
    </source>
</evidence>
<feature type="region of interest" description="Disordered" evidence="1">
    <location>
        <begin position="173"/>
        <end position="197"/>
    </location>
</feature>
<evidence type="ECO:0000256" key="2">
    <source>
        <dbReference type="SAM" id="Phobius"/>
    </source>
</evidence>
<organism evidence="3 4">
    <name type="scientific">Cyclotella cryptica</name>
    <dbReference type="NCBI Taxonomy" id="29204"/>
    <lineage>
        <taxon>Eukaryota</taxon>
        <taxon>Sar</taxon>
        <taxon>Stramenopiles</taxon>
        <taxon>Ochrophyta</taxon>
        <taxon>Bacillariophyta</taxon>
        <taxon>Coscinodiscophyceae</taxon>
        <taxon>Thalassiosirophycidae</taxon>
        <taxon>Stephanodiscales</taxon>
        <taxon>Stephanodiscaceae</taxon>
        <taxon>Cyclotella</taxon>
    </lineage>
</organism>
<accession>A0ABD3PMM0</accession>
<feature type="region of interest" description="Disordered" evidence="1">
    <location>
        <begin position="28"/>
        <end position="119"/>
    </location>
</feature>
<feature type="transmembrane region" description="Helical" evidence="2">
    <location>
        <begin position="336"/>
        <end position="356"/>
    </location>
</feature>
<evidence type="ECO:0000313" key="3">
    <source>
        <dbReference type="EMBL" id="KAL3789415.1"/>
    </source>
</evidence>
<feature type="compositionally biased region" description="Acidic residues" evidence="1">
    <location>
        <begin position="182"/>
        <end position="192"/>
    </location>
</feature>
<proteinExistence type="predicted"/>
<reference evidence="3 4" key="1">
    <citation type="journal article" date="2020" name="G3 (Bethesda)">
        <title>Improved Reference Genome for Cyclotella cryptica CCMP332, a Model for Cell Wall Morphogenesis, Salinity Adaptation, and Lipid Production in Diatoms (Bacillariophyta).</title>
        <authorList>
            <person name="Roberts W.R."/>
            <person name="Downey K.M."/>
            <person name="Ruck E.C."/>
            <person name="Traller J.C."/>
            <person name="Alverson A.J."/>
        </authorList>
    </citation>
    <scope>NUCLEOTIDE SEQUENCE [LARGE SCALE GENOMIC DNA]</scope>
    <source>
        <strain evidence="3 4">CCMP332</strain>
    </source>
</reference>
<name>A0ABD3PMM0_9STRA</name>
<dbReference type="PANTHER" id="PTHR32301:SF6">
    <property type="entry name" value="GOLVESIN-RELATED"/>
    <property type="match status" value="1"/>
</dbReference>
<dbReference type="Proteomes" id="UP001516023">
    <property type="component" value="Unassembled WGS sequence"/>
</dbReference>
<evidence type="ECO:0000313" key="4">
    <source>
        <dbReference type="Proteomes" id="UP001516023"/>
    </source>
</evidence>
<protein>
    <recommendedName>
        <fullName evidence="5">Sulfotransferase domain-containing protein</fullName>
    </recommendedName>
</protein>
<dbReference type="InterPro" id="IPR027417">
    <property type="entry name" value="P-loop_NTPase"/>
</dbReference>
<feature type="region of interest" description="Disordered" evidence="1">
    <location>
        <begin position="422"/>
        <end position="448"/>
    </location>
</feature>
<evidence type="ECO:0008006" key="5">
    <source>
        <dbReference type="Google" id="ProtNLM"/>
    </source>
</evidence>
<dbReference type="SUPFAM" id="SSF52540">
    <property type="entry name" value="P-loop containing nucleoside triphosphate hydrolases"/>
    <property type="match status" value="1"/>
</dbReference>
<feature type="compositionally biased region" description="Basic residues" evidence="1">
    <location>
        <begin position="309"/>
        <end position="323"/>
    </location>
</feature>
<keyword evidence="4" id="KW-1185">Reference proteome</keyword>
<sequence length="813" mass="91952">WTCTCNKMIRLNPASTNKRRATRRVDHDISDLLGESPRNSTATKTATTTPVADRLFEELLGDNASAIGSTNDTADGEKEDDESSNMSSIFSGLLDKYKRDRTQNGSEERAGGDYLGKIPEGKQHVDEIVETDPENARNELADEPFKKNEKPQHLSSEQQLQQRRLQLLLNKNDESNTKQQEQEEEEGNEEDTLLTKPREISFDPQQDDVSTLFDVGGVSTLNNRDGVESYMGTYAKQRQNRRKGGGVGFFGGFGSRGKKNDVENQHGRAASSYLSQSQGVDSILEDIGVRSSAKSDFTDDNDSGDDKGHHAKRHFRSPARRVKKDSTHQNNLVKGLMKASSTTTLVLMVIIMYVLLQIPTVQKNDKLAMKKLKKGLMDKYGKFQNGGNYDDGNGETHVLRRRGTYRGANDLKYQEAENHIDLGLDGRGRGGPKQSNTIRFDQWKGKQDRLDSVDDMALLSKQERSKPPNNPIPDEHDDKKAALLAPPQHIMEEQSVDVDKLNDIDPIKFDPDDSIPSKYRAFASLNTPYVRGRDTPFFWHIPRSGGVIVKTLMSHCLRMTLAAEVGELEGHDQDEELKVVSLFDHNYTNVNVATAEGISRALSLGLVPSHLADVIVSAQVDKIPSLFTSNEHARAFVLLRNPVDRAASMFYFLKSMGNERLKNMTLDDYAKSDMIENNWMAYEMFIAHMNMMLTFALNSVRILSDAMTGSIDAVNLETAQLVLKKKFIVGILENKRGSFARFDHYFKWKENPYYEKEFGCIKQIMDEKYTPKHPLRKGDLSWNLLFEQNRFDMQLYDYAKELFKEQSSYIFGL</sequence>
<dbReference type="EMBL" id="JABMIG020000141">
    <property type="protein sequence ID" value="KAL3789415.1"/>
    <property type="molecule type" value="Genomic_DNA"/>
</dbReference>
<keyword evidence="2" id="KW-0472">Membrane</keyword>
<dbReference type="PANTHER" id="PTHR32301">
    <property type="entry name" value="COUNTIN RECEPTOR CNR3-RELATED"/>
    <property type="match status" value="1"/>
</dbReference>
<keyword evidence="2" id="KW-1133">Transmembrane helix</keyword>
<feature type="region of interest" description="Disordered" evidence="1">
    <location>
        <begin position="293"/>
        <end position="328"/>
    </location>
</feature>
<keyword evidence="2" id="KW-0812">Transmembrane</keyword>
<comment type="caution">
    <text evidence="3">The sequence shown here is derived from an EMBL/GenBank/DDBJ whole genome shotgun (WGS) entry which is preliminary data.</text>
</comment>
<feature type="non-terminal residue" evidence="3">
    <location>
        <position position="1"/>
    </location>
</feature>
<feature type="compositionally biased region" description="Gly residues" evidence="1">
    <location>
        <begin position="245"/>
        <end position="255"/>
    </location>
</feature>
<dbReference type="Gene3D" id="3.40.50.300">
    <property type="entry name" value="P-loop containing nucleotide triphosphate hydrolases"/>
    <property type="match status" value="1"/>
</dbReference>
<feature type="region of interest" description="Disordered" evidence="1">
    <location>
        <begin position="238"/>
        <end position="275"/>
    </location>
</feature>
<gene>
    <name evidence="3" type="ORF">HJC23_001963</name>
</gene>
<dbReference type="InterPro" id="IPR053259">
    <property type="entry name" value="Golvesin-related_Golgi"/>
</dbReference>